<dbReference type="PROSITE" id="PS00107">
    <property type="entry name" value="PROTEIN_KINASE_ATP"/>
    <property type="match status" value="1"/>
</dbReference>
<comment type="caution">
    <text evidence="8">The sequence shown here is derived from an EMBL/GenBank/DDBJ whole genome shotgun (WGS) entry which is preliminary data.</text>
</comment>
<keyword evidence="6" id="KW-1133">Transmembrane helix</keyword>
<sequence length="958" mass="106713">MDLKTFRYQILHGSIARRALLRILAIASALFIISLLQIYSHSNSLMFAPIGAIDCTRGVPSLSGNLFPGEALFRNRFLAPIWGSIGSAYCRENVNLTKSVVLELMAKNFLDYSRKTLCAGGASEACVAAIRELGFSNAVGVNGNPFFSLQQKRLVYELNYEDNTFDFVLSRDIDAVSLPALLLFEIERVLKPGGVGAVLIALSSSDSKSLIRSATPVSSLLKASNVIHVEFVSDFTMVVFKKKFQSIGFFQQFRLPADCHAIDSNMPVIDFLEPLLGENGRPLESERNYSYLPNLIDISSRKRLVYIDIGAGEHLNSSQSKWFLPSYPLDPKAFNIYFVDHNTSVLLSYVKRPGVTFVYHPGLAGVREDHNVNSYHDSDDPFPGYEGFDFLAWFKETVRYADFVVLKMNSGEPELKFLGDLFESGAICFVDELFLHCSDPRNGNGTGLVKGDCMDMFHGLRSIGVFVHQWMKGNPFPSMWEDELAMVKAFHRLGGHGNPVKSAKALHNRGTDVAAVKQPQLLGYEFIVDYYSSPLSSCASKFLVDKFNCYLNSILSKMFIQNVGNYFDGHKSQPIRASSSMKFAIPFQSCFFLNDAAVADEVENDVLLTQFGFRVFSSEEMKAATNSFHPSNKIGEGGFGSVYKGRLRDGTTVAVKVLSVELESLRGERGFVAEITALSNMKHQNLVTLRGCCIEGADRFLVYDYLENSCLAHAVLGEEHNRKKLTWEMRRDISIGIARGLAYLHEEVRPYIVHRDIKGSNILLDRNFIPKVADFGLSKLFGDNISHISTQVAGTLGYLAPEYAVSGRLTRKSDVYSFGVLLLEIITGRPVNVSDMENGECHLVPKDLMFGNLYGLKVWEAYKEGKLGEIVDPVLGKNFSQEEAARFMKVGLLCLQEAARNRPRMSAAVKMLTNETLMEDVRISQPGRIVNLMDIHIEDRKSSQSTFSKESSSPTSTL</sequence>
<evidence type="ECO:0000256" key="3">
    <source>
        <dbReference type="ARBA" id="ARBA00022777"/>
    </source>
</evidence>
<dbReference type="EMBL" id="JAXQNO010000003">
    <property type="protein sequence ID" value="KAK4800816.1"/>
    <property type="molecule type" value="Genomic_DNA"/>
</dbReference>
<dbReference type="PROSITE" id="PS50011">
    <property type="entry name" value="PROTEIN_KINASE_DOM"/>
    <property type="match status" value="1"/>
</dbReference>
<keyword evidence="6" id="KW-0472">Membrane</keyword>
<evidence type="ECO:0000256" key="2">
    <source>
        <dbReference type="ARBA" id="ARBA00022741"/>
    </source>
</evidence>
<feature type="binding site" evidence="5">
    <location>
        <position position="656"/>
    </location>
    <ligand>
        <name>ATP</name>
        <dbReference type="ChEBI" id="CHEBI:30616"/>
    </ligand>
</feature>
<dbReference type="Gene3D" id="3.30.200.20">
    <property type="entry name" value="Phosphorylase Kinase, domain 1"/>
    <property type="match status" value="1"/>
</dbReference>
<feature type="transmembrane region" description="Helical" evidence="6">
    <location>
        <begin position="20"/>
        <end position="39"/>
    </location>
</feature>
<evidence type="ECO:0000256" key="1">
    <source>
        <dbReference type="ARBA" id="ARBA00022679"/>
    </source>
</evidence>
<accession>A0AAN7MBA2</accession>
<dbReference type="Pfam" id="PF08241">
    <property type="entry name" value="Methyltransf_11"/>
    <property type="match status" value="1"/>
</dbReference>
<keyword evidence="1" id="KW-0808">Transferase</keyword>
<evidence type="ECO:0000256" key="5">
    <source>
        <dbReference type="PROSITE-ProRule" id="PRU10141"/>
    </source>
</evidence>
<dbReference type="InterPro" id="IPR000719">
    <property type="entry name" value="Prot_kinase_dom"/>
</dbReference>
<dbReference type="SUPFAM" id="SSF53335">
    <property type="entry name" value="S-adenosyl-L-methionine-dependent methyltransferases"/>
    <property type="match status" value="1"/>
</dbReference>
<evidence type="ECO:0000313" key="9">
    <source>
        <dbReference type="Proteomes" id="UP001346149"/>
    </source>
</evidence>
<keyword evidence="3" id="KW-0418">Kinase</keyword>
<evidence type="ECO:0000313" key="8">
    <source>
        <dbReference type="EMBL" id="KAK4800816.1"/>
    </source>
</evidence>
<dbReference type="FunFam" id="1.10.510.10:FF:001106">
    <property type="entry name" value="Probable LRR receptor-like serine/threonine-protein kinase At1g29720"/>
    <property type="match status" value="1"/>
</dbReference>
<feature type="domain" description="Protein kinase" evidence="7">
    <location>
        <begin position="628"/>
        <end position="917"/>
    </location>
</feature>
<evidence type="ECO:0000256" key="6">
    <source>
        <dbReference type="SAM" id="Phobius"/>
    </source>
</evidence>
<name>A0AAN7MBA2_TRANT</name>
<dbReference type="GO" id="GO:0008757">
    <property type="term" value="F:S-adenosylmethionine-dependent methyltransferase activity"/>
    <property type="evidence" value="ECO:0007669"/>
    <property type="project" value="InterPro"/>
</dbReference>
<dbReference type="Proteomes" id="UP001346149">
    <property type="component" value="Unassembled WGS sequence"/>
</dbReference>
<keyword evidence="6" id="KW-0812">Transmembrane</keyword>
<dbReference type="PROSITE" id="PS00108">
    <property type="entry name" value="PROTEIN_KINASE_ST"/>
    <property type="match status" value="1"/>
</dbReference>
<dbReference type="SUPFAM" id="SSF56112">
    <property type="entry name" value="Protein kinase-like (PK-like)"/>
    <property type="match status" value="1"/>
</dbReference>
<protein>
    <recommendedName>
        <fullName evidence="7">Protein kinase domain-containing protein</fullName>
    </recommendedName>
</protein>
<dbReference type="Pfam" id="PF25276">
    <property type="entry name" value="DUF7870"/>
    <property type="match status" value="1"/>
</dbReference>
<dbReference type="PANTHER" id="PTHR47291">
    <property type="entry name" value="PEPTIDE UPSTREAM PROTEIN"/>
    <property type="match status" value="1"/>
</dbReference>
<dbReference type="InterPro" id="IPR013216">
    <property type="entry name" value="Methyltransf_11"/>
</dbReference>
<dbReference type="SMART" id="SM00220">
    <property type="entry name" value="S_TKc"/>
    <property type="match status" value="1"/>
</dbReference>
<dbReference type="Gene3D" id="1.10.510.10">
    <property type="entry name" value="Transferase(Phosphotransferase) domain 1"/>
    <property type="match status" value="1"/>
</dbReference>
<dbReference type="AlphaFoldDB" id="A0AAN7MBA2"/>
<dbReference type="Pfam" id="PF00069">
    <property type="entry name" value="Pkinase"/>
    <property type="match status" value="1"/>
</dbReference>
<keyword evidence="9" id="KW-1185">Reference proteome</keyword>
<organism evidence="8 9">
    <name type="scientific">Trapa natans</name>
    <name type="common">Water chestnut</name>
    <dbReference type="NCBI Taxonomy" id="22666"/>
    <lineage>
        <taxon>Eukaryota</taxon>
        <taxon>Viridiplantae</taxon>
        <taxon>Streptophyta</taxon>
        <taxon>Embryophyta</taxon>
        <taxon>Tracheophyta</taxon>
        <taxon>Spermatophyta</taxon>
        <taxon>Magnoliopsida</taxon>
        <taxon>eudicotyledons</taxon>
        <taxon>Gunneridae</taxon>
        <taxon>Pentapetalae</taxon>
        <taxon>rosids</taxon>
        <taxon>malvids</taxon>
        <taxon>Myrtales</taxon>
        <taxon>Lythraceae</taxon>
        <taxon>Trapa</taxon>
    </lineage>
</organism>
<dbReference type="InterPro" id="IPR011009">
    <property type="entry name" value="Kinase-like_dom_sf"/>
</dbReference>
<evidence type="ECO:0000256" key="4">
    <source>
        <dbReference type="ARBA" id="ARBA00022840"/>
    </source>
</evidence>
<dbReference type="InterPro" id="IPR057192">
    <property type="entry name" value="DUF7870"/>
</dbReference>
<evidence type="ECO:0000259" key="7">
    <source>
        <dbReference type="PROSITE" id="PS50011"/>
    </source>
</evidence>
<dbReference type="PANTHER" id="PTHR47291:SF1">
    <property type="entry name" value="PEPTIDE UPSTREAM PROTEIN"/>
    <property type="match status" value="1"/>
</dbReference>
<reference evidence="8 9" key="1">
    <citation type="journal article" date="2023" name="Hortic Res">
        <title>Pangenome of water caltrop reveals structural variations and asymmetric subgenome divergence after allopolyploidization.</title>
        <authorList>
            <person name="Zhang X."/>
            <person name="Chen Y."/>
            <person name="Wang L."/>
            <person name="Yuan Y."/>
            <person name="Fang M."/>
            <person name="Shi L."/>
            <person name="Lu R."/>
            <person name="Comes H.P."/>
            <person name="Ma Y."/>
            <person name="Chen Y."/>
            <person name="Huang G."/>
            <person name="Zhou Y."/>
            <person name="Zheng Z."/>
            <person name="Qiu Y."/>
        </authorList>
    </citation>
    <scope>NUCLEOTIDE SEQUENCE [LARGE SCALE GENOMIC DNA]</scope>
    <source>
        <strain evidence="8">F231</strain>
    </source>
</reference>
<dbReference type="CDD" id="cd14066">
    <property type="entry name" value="STKc_IRAK"/>
    <property type="match status" value="1"/>
</dbReference>
<dbReference type="GO" id="GO:0004672">
    <property type="term" value="F:protein kinase activity"/>
    <property type="evidence" value="ECO:0007669"/>
    <property type="project" value="InterPro"/>
</dbReference>
<proteinExistence type="predicted"/>
<dbReference type="InterPro" id="IPR029063">
    <property type="entry name" value="SAM-dependent_MTases_sf"/>
</dbReference>
<keyword evidence="4 5" id="KW-0067">ATP-binding</keyword>
<dbReference type="FunFam" id="3.30.200.20:FF:000421">
    <property type="entry name" value="Serine/threonine-protein kinase receptor"/>
    <property type="match status" value="1"/>
</dbReference>
<dbReference type="InterPro" id="IPR017441">
    <property type="entry name" value="Protein_kinase_ATP_BS"/>
</dbReference>
<dbReference type="InterPro" id="IPR008271">
    <property type="entry name" value="Ser/Thr_kinase_AS"/>
</dbReference>
<dbReference type="Gene3D" id="3.40.50.150">
    <property type="entry name" value="Vaccinia Virus protein VP39"/>
    <property type="match status" value="1"/>
</dbReference>
<gene>
    <name evidence="8" type="ORF">SAY86_021303</name>
</gene>
<keyword evidence="2 5" id="KW-0547">Nucleotide-binding</keyword>
<dbReference type="GO" id="GO:0005524">
    <property type="term" value="F:ATP binding"/>
    <property type="evidence" value="ECO:0007669"/>
    <property type="project" value="UniProtKB-UniRule"/>
</dbReference>